<gene>
    <name evidence="4" type="ORF">GCM10009801_46250</name>
</gene>
<dbReference type="SMART" id="SM00829">
    <property type="entry name" value="PKS_ER"/>
    <property type="match status" value="1"/>
</dbReference>
<dbReference type="RefSeq" id="WP_344531181.1">
    <property type="nucleotide sequence ID" value="NZ_BAAAPE010000012.1"/>
</dbReference>
<dbReference type="Proteomes" id="UP001500016">
    <property type="component" value="Unassembled WGS sequence"/>
</dbReference>
<dbReference type="PANTHER" id="PTHR48106">
    <property type="entry name" value="QUINONE OXIDOREDUCTASE PIG3-RELATED"/>
    <property type="match status" value="1"/>
</dbReference>
<feature type="domain" description="Enoyl reductase (ER)" evidence="3">
    <location>
        <begin position="10"/>
        <end position="330"/>
    </location>
</feature>
<keyword evidence="2" id="KW-0560">Oxidoreductase</keyword>
<evidence type="ECO:0000313" key="4">
    <source>
        <dbReference type="EMBL" id="GAA2084849.1"/>
    </source>
</evidence>
<dbReference type="InterPro" id="IPR036291">
    <property type="entry name" value="NAD(P)-bd_dom_sf"/>
</dbReference>
<dbReference type="SUPFAM" id="SSF51735">
    <property type="entry name" value="NAD(P)-binding Rossmann-fold domains"/>
    <property type="match status" value="1"/>
</dbReference>
<comment type="caution">
    <text evidence="4">The sequence shown here is derived from an EMBL/GenBank/DDBJ whole genome shotgun (WGS) entry which is preliminary data.</text>
</comment>
<dbReference type="InterPro" id="IPR020843">
    <property type="entry name" value="ER"/>
</dbReference>
<dbReference type="Pfam" id="PF08240">
    <property type="entry name" value="ADH_N"/>
    <property type="match status" value="1"/>
</dbReference>
<dbReference type="SUPFAM" id="SSF50129">
    <property type="entry name" value="GroES-like"/>
    <property type="match status" value="1"/>
</dbReference>
<dbReference type="InterPro" id="IPR013149">
    <property type="entry name" value="ADH-like_C"/>
</dbReference>
<evidence type="ECO:0000256" key="1">
    <source>
        <dbReference type="ARBA" id="ARBA00022857"/>
    </source>
</evidence>
<keyword evidence="1" id="KW-0521">NADP</keyword>
<evidence type="ECO:0000256" key="2">
    <source>
        <dbReference type="ARBA" id="ARBA00023002"/>
    </source>
</evidence>
<dbReference type="Gene3D" id="3.90.180.10">
    <property type="entry name" value="Medium-chain alcohol dehydrogenases, catalytic domain"/>
    <property type="match status" value="1"/>
</dbReference>
<dbReference type="InterPro" id="IPR013154">
    <property type="entry name" value="ADH-like_N"/>
</dbReference>
<evidence type="ECO:0000313" key="5">
    <source>
        <dbReference type="Proteomes" id="UP001500016"/>
    </source>
</evidence>
<accession>A0ABN2W699</accession>
<proteinExistence type="predicted"/>
<protein>
    <submittedName>
        <fullName evidence="4">Zinc-binding dehydrogenase</fullName>
    </submittedName>
</protein>
<sequence>MHAVVLHAFGPAENLRYETLPDPEPGPGQVRIAVRAAGVHAIEPVMRAAVADAEMPPLPELPAVLGGEVSGTVDAVGPGVDPSWTGRDVVTARSTPGGYAELTVADVDGLHPVPEGLSHEAAVAMVVTGNTTLDVLDIAAPTADDIVLVNSAAGGIGRLAVQYATALGATVIGAAGGPEKAAAVRGLGAHLAVDYNEPGWDGTVAAWLAEHAGGRKVTLVLDGVGGAKSRAAFGLLGEGGRHVTYGAISREKFAPDEEEQTARGVTWTDALEVMFSRHTDGTTGTDFSALALKEAAAGRLVPAVQTFPLERAAEAHVALERRETTGKVVLVPQG</sequence>
<evidence type="ECO:0000259" key="3">
    <source>
        <dbReference type="SMART" id="SM00829"/>
    </source>
</evidence>
<name>A0ABN2W699_9ACTN</name>
<dbReference type="InterPro" id="IPR011032">
    <property type="entry name" value="GroES-like_sf"/>
</dbReference>
<dbReference type="CDD" id="cd08244">
    <property type="entry name" value="MDR_enoyl_red"/>
    <property type="match status" value="1"/>
</dbReference>
<keyword evidence="5" id="KW-1185">Reference proteome</keyword>
<dbReference type="EMBL" id="BAAAPE010000012">
    <property type="protein sequence ID" value="GAA2084849.1"/>
    <property type="molecule type" value="Genomic_DNA"/>
</dbReference>
<organism evidence="4 5">
    <name type="scientific">Streptomyces albiaxialis</name>
    <dbReference type="NCBI Taxonomy" id="329523"/>
    <lineage>
        <taxon>Bacteria</taxon>
        <taxon>Bacillati</taxon>
        <taxon>Actinomycetota</taxon>
        <taxon>Actinomycetes</taxon>
        <taxon>Kitasatosporales</taxon>
        <taxon>Streptomycetaceae</taxon>
        <taxon>Streptomyces</taxon>
    </lineage>
</organism>
<reference evidence="4 5" key="1">
    <citation type="journal article" date="2019" name="Int. J. Syst. Evol. Microbiol.">
        <title>The Global Catalogue of Microorganisms (GCM) 10K type strain sequencing project: providing services to taxonomists for standard genome sequencing and annotation.</title>
        <authorList>
            <consortium name="The Broad Institute Genomics Platform"/>
            <consortium name="The Broad Institute Genome Sequencing Center for Infectious Disease"/>
            <person name="Wu L."/>
            <person name="Ma J."/>
        </authorList>
    </citation>
    <scope>NUCLEOTIDE SEQUENCE [LARGE SCALE GENOMIC DNA]</scope>
    <source>
        <strain evidence="4 5">JCM 15478</strain>
    </source>
</reference>
<dbReference type="Pfam" id="PF00107">
    <property type="entry name" value="ADH_zinc_N"/>
    <property type="match status" value="1"/>
</dbReference>
<dbReference type="Gene3D" id="3.40.50.720">
    <property type="entry name" value="NAD(P)-binding Rossmann-like Domain"/>
    <property type="match status" value="1"/>
</dbReference>
<dbReference type="PANTHER" id="PTHR48106:SF13">
    <property type="entry name" value="QUINONE OXIDOREDUCTASE-RELATED"/>
    <property type="match status" value="1"/>
</dbReference>